<accession>A0A151XJA7</accession>
<protein>
    <submittedName>
        <fullName evidence="2">Uncharacterized protein</fullName>
    </submittedName>
</protein>
<proteinExistence type="predicted"/>
<gene>
    <name evidence="2" type="ORF">ALC60_00486</name>
</gene>
<dbReference type="Proteomes" id="UP000075809">
    <property type="component" value="Unassembled WGS sequence"/>
</dbReference>
<evidence type="ECO:0000313" key="2">
    <source>
        <dbReference type="EMBL" id="KYQ60503.1"/>
    </source>
</evidence>
<feature type="compositionally biased region" description="Basic and acidic residues" evidence="1">
    <location>
        <begin position="27"/>
        <end position="36"/>
    </location>
</feature>
<feature type="non-terminal residue" evidence="2">
    <location>
        <position position="1"/>
    </location>
</feature>
<dbReference type="AlphaFoldDB" id="A0A151XJA7"/>
<dbReference type="EMBL" id="KQ982074">
    <property type="protein sequence ID" value="KYQ60503.1"/>
    <property type="molecule type" value="Genomic_DNA"/>
</dbReference>
<name>A0A151XJA7_9HYME</name>
<evidence type="ECO:0000256" key="1">
    <source>
        <dbReference type="SAM" id="MobiDB-lite"/>
    </source>
</evidence>
<feature type="compositionally biased region" description="Basic and acidic residues" evidence="1">
    <location>
        <begin position="80"/>
        <end position="95"/>
    </location>
</feature>
<feature type="compositionally biased region" description="Basic and acidic residues" evidence="1">
    <location>
        <begin position="58"/>
        <end position="70"/>
    </location>
</feature>
<keyword evidence="3" id="KW-1185">Reference proteome</keyword>
<evidence type="ECO:0000313" key="3">
    <source>
        <dbReference type="Proteomes" id="UP000075809"/>
    </source>
</evidence>
<sequence>YAIYYLQFTYIIRHESDVITQAVSQDPRFEASHERAGWAVVRTPPRSRQKKSYLVNPDQRENAEKGDRSGGAKASADSKANAEERTKKAGPFEHR</sequence>
<feature type="region of interest" description="Disordered" evidence="1">
    <location>
        <begin position="25"/>
        <end position="95"/>
    </location>
</feature>
<organism evidence="2 3">
    <name type="scientific">Mycetomoellerius zeteki</name>
    <dbReference type="NCBI Taxonomy" id="64791"/>
    <lineage>
        <taxon>Eukaryota</taxon>
        <taxon>Metazoa</taxon>
        <taxon>Ecdysozoa</taxon>
        <taxon>Arthropoda</taxon>
        <taxon>Hexapoda</taxon>
        <taxon>Insecta</taxon>
        <taxon>Pterygota</taxon>
        <taxon>Neoptera</taxon>
        <taxon>Endopterygota</taxon>
        <taxon>Hymenoptera</taxon>
        <taxon>Apocrita</taxon>
        <taxon>Aculeata</taxon>
        <taxon>Formicoidea</taxon>
        <taxon>Formicidae</taxon>
        <taxon>Myrmicinae</taxon>
        <taxon>Mycetomoellerius</taxon>
    </lineage>
</organism>
<reference evidence="2 3" key="1">
    <citation type="submission" date="2015-09" db="EMBL/GenBank/DDBJ databases">
        <title>Trachymyrmex zeteki WGS genome.</title>
        <authorList>
            <person name="Nygaard S."/>
            <person name="Hu H."/>
            <person name="Boomsma J."/>
            <person name="Zhang G."/>
        </authorList>
    </citation>
    <scope>NUCLEOTIDE SEQUENCE [LARGE SCALE GENOMIC DNA]</scope>
    <source>
        <strain evidence="2">Tzet28-1</strain>
        <tissue evidence="2">Whole body</tissue>
    </source>
</reference>